<dbReference type="Proteomes" id="UP001221208">
    <property type="component" value="Unassembled WGS sequence"/>
</dbReference>
<gene>
    <name evidence="2" type="ORF">OIK44_15310</name>
</gene>
<comment type="caution">
    <text evidence="2">The sequence shown here is derived from an EMBL/GenBank/DDBJ whole genome shotgun (WGS) entry which is preliminary data.</text>
</comment>
<organism evidence="2 3">
    <name type="scientific">Janthinobacterium fluminis</name>
    <dbReference type="NCBI Taxonomy" id="2987524"/>
    <lineage>
        <taxon>Bacteria</taxon>
        <taxon>Pseudomonadati</taxon>
        <taxon>Pseudomonadota</taxon>
        <taxon>Betaproteobacteria</taxon>
        <taxon>Burkholderiales</taxon>
        <taxon>Oxalobacteraceae</taxon>
        <taxon>Janthinobacterium</taxon>
    </lineage>
</organism>
<evidence type="ECO:0000313" key="3">
    <source>
        <dbReference type="Proteomes" id="UP001221208"/>
    </source>
</evidence>
<dbReference type="InterPro" id="IPR029058">
    <property type="entry name" value="AB_hydrolase_fold"/>
</dbReference>
<dbReference type="Gene3D" id="3.40.50.1820">
    <property type="entry name" value="alpha/beta hydrolase"/>
    <property type="match status" value="1"/>
</dbReference>
<dbReference type="InterPro" id="IPR000073">
    <property type="entry name" value="AB_hydrolase_1"/>
</dbReference>
<protein>
    <submittedName>
        <fullName evidence="2">Alpha/beta hydrolase</fullName>
    </submittedName>
</protein>
<dbReference type="SUPFAM" id="SSF53474">
    <property type="entry name" value="alpha/beta-Hydrolases"/>
    <property type="match status" value="1"/>
</dbReference>
<evidence type="ECO:0000259" key="1">
    <source>
        <dbReference type="Pfam" id="PF12697"/>
    </source>
</evidence>
<reference evidence="2 3" key="1">
    <citation type="submission" date="2022-10" db="EMBL/GenBank/DDBJ databases">
        <title>Janthinobacterium sp. hw3 Genome sequencing.</title>
        <authorList>
            <person name="Park S."/>
        </authorList>
    </citation>
    <scope>NUCLEOTIDE SEQUENCE [LARGE SCALE GENOMIC DNA]</scope>
    <source>
        <strain evidence="3">hw3</strain>
    </source>
</reference>
<dbReference type="EMBL" id="JAQQXR010000005">
    <property type="protein sequence ID" value="MDC8758948.1"/>
    <property type="molecule type" value="Genomic_DNA"/>
</dbReference>
<dbReference type="GO" id="GO:0016787">
    <property type="term" value="F:hydrolase activity"/>
    <property type="evidence" value="ECO:0007669"/>
    <property type="project" value="UniProtKB-KW"/>
</dbReference>
<dbReference type="PANTHER" id="PTHR43798:SF33">
    <property type="entry name" value="HYDROLASE, PUTATIVE (AFU_ORTHOLOGUE AFUA_2G14860)-RELATED"/>
    <property type="match status" value="1"/>
</dbReference>
<evidence type="ECO:0000313" key="2">
    <source>
        <dbReference type="EMBL" id="MDC8758948.1"/>
    </source>
</evidence>
<accession>A0ABT5K1T6</accession>
<dbReference type="InterPro" id="IPR050266">
    <property type="entry name" value="AB_hydrolase_sf"/>
</dbReference>
<keyword evidence="2" id="KW-0378">Hydrolase</keyword>
<proteinExistence type="predicted"/>
<sequence>MNMPLRLDGAARRQVTREVAGYPIRATYHGECAQPRATWLFVHGMVESDDVWASVPPLLPPGVVAVTLELPWSGRLDALWGLSMAPEQWLHAALEAHGIAPDGIVAHSFGANVVLQYLERHGSGGVAHLLLISPFYKASTGDVSWELFQHYVFEFERFIELSLTVRQGSRPLAPELFGAVRQKLRDQFGCYSWMQFWQLFSRTPFLSLREFTQPCLLITGADDFSSPLADVTALARGLPDARLVVFEDCSHFCLSSKRQETLAQIVDFVDMSLPAPFSTSPTHRSTHDARSSHT</sequence>
<dbReference type="PANTHER" id="PTHR43798">
    <property type="entry name" value="MONOACYLGLYCEROL LIPASE"/>
    <property type="match status" value="1"/>
</dbReference>
<dbReference type="Pfam" id="PF12697">
    <property type="entry name" value="Abhydrolase_6"/>
    <property type="match status" value="1"/>
</dbReference>
<name>A0ABT5K1T6_9BURK</name>
<feature type="domain" description="AB hydrolase-1" evidence="1">
    <location>
        <begin position="40"/>
        <end position="260"/>
    </location>
</feature>
<keyword evidence="3" id="KW-1185">Reference proteome</keyword>
<dbReference type="RefSeq" id="WP_273671827.1">
    <property type="nucleotide sequence ID" value="NZ_JAQQXR010000005.1"/>
</dbReference>